<protein>
    <submittedName>
        <fullName evidence="1">Uncharacterized protein</fullName>
    </submittedName>
</protein>
<organism evidence="1 2">
    <name type="scientific">Amphibiibacter pelophylacis</name>
    <dbReference type="NCBI Taxonomy" id="1799477"/>
    <lineage>
        <taxon>Bacteria</taxon>
        <taxon>Pseudomonadati</taxon>
        <taxon>Pseudomonadota</taxon>
        <taxon>Betaproteobacteria</taxon>
        <taxon>Burkholderiales</taxon>
        <taxon>Sphaerotilaceae</taxon>
        <taxon>Amphibiibacter</taxon>
    </lineage>
</organism>
<dbReference type="EMBL" id="JAWDIE010000006">
    <property type="protein sequence ID" value="MEJ7137759.1"/>
    <property type="molecule type" value="Genomic_DNA"/>
</dbReference>
<dbReference type="Proteomes" id="UP001364695">
    <property type="component" value="Unassembled WGS sequence"/>
</dbReference>
<evidence type="ECO:0000313" key="1">
    <source>
        <dbReference type="EMBL" id="MEJ7137759.1"/>
    </source>
</evidence>
<keyword evidence="2" id="KW-1185">Reference proteome</keyword>
<sequence length="217" mass="23119">MDAIAITAITNFMLACEVFFLAGWLARGPSSGALQRGSAAFWWALGLTLLGLSALLGGIDHGFVQARGLDRYLITHLNWMVLGGMTACVLLAAAQQFFTGRTRRVLVAVALLQWAAYSSVLWQTDRFVVVIVNYLPVMLLWLGLNVLHLRQGSPGASPAMVAGVVLLLAASAGQALKVRWPGAELLDHNGLYHLIVMVAVVPMALGGRGLRASCGPV</sequence>
<reference evidence="1" key="1">
    <citation type="submission" date="2023-10" db="EMBL/GenBank/DDBJ databases">
        <title>Amphibacter perezi, gen. nov., sp. nov. a novel taxa of the family Comamonadaceae, class Betaproteobacteria isolated from the skin microbiota of Pelophylax perezi from different populations.</title>
        <authorList>
            <person name="Costa S."/>
            <person name="Proenca D.N."/>
            <person name="Lopes I."/>
            <person name="Morais P.V."/>
        </authorList>
    </citation>
    <scope>NUCLEOTIDE SEQUENCE</scope>
    <source>
        <strain evidence="1">SL12-8</strain>
    </source>
</reference>
<evidence type="ECO:0000313" key="2">
    <source>
        <dbReference type="Proteomes" id="UP001364695"/>
    </source>
</evidence>
<comment type="caution">
    <text evidence="1">The sequence shown here is derived from an EMBL/GenBank/DDBJ whole genome shotgun (WGS) entry which is preliminary data.</text>
</comment>
<proteinExistence type="predicted"/>
<gene>
    <name evidence="1" type="ORF">RV045_04840</name>
</gene>
<accession>A0ACC6P0L8</accession>
<name>A0ACC6P0L8_9BURK</name>